<proteinExistence type="predicted"/>
<evidence type="ECO:0000313" key="2">
    <source>
        <dbReference type="Proteomes" id="UP001319200"/>
    </source>
</evidence>
<dbReference type="RefSeq" id="WP_254168746.1">
    <property type="nucleotide sequence ID" value="NZ_JAHESF010000037.1"/>
</dbReference>
<protein>
    <submittedName>
        <fullName evidence="1">DUF4249 family protein</fullName>
    </submittedName>
</protein>
<evidence type="ECO:0000313" key="1">
    <source>
        <dbReference type="EMBL" id="MBT1700262.1"/>
    </source>
</evidence>
<dbReference type="AlphaFoldDB" id="A0AAP2DS87"/>
<reference evidence="1 2" key="1">
    <citation type="submission" date="2021-05" db="EMBL/GenBank/DDBJ databases">
        <title>A Polyphasic approach of four new species of the genus Ohtaekwangia: Ohtaekwangia histidinii sp. nov., Ohtaekwangia cretensis sp. nov., Ohtaekwangia indiensis sp. nov., Ohtaekwangia reichenbachii sp. nov. from diverse environment.</title>
        <authorList>
            <person name="Octaviana S."/>
        </authorList>
    </citation>
    <scope>NUCLEOTIDE SEQUENCE [LARGE SCALE GENOMIC DNA]</scope>
    <source>
        <strain evidence="1 2">PWU4</strain>
    </source>
</reference>
<name>A0AAP2DS87_9BACT</name>
<keyword evidence="2" id="KW-1185">Reference proteome</keyword>
<dbReference type="EMBL" id="JAHESF010000037">
    <property type="protein sequence ID" value="MBT1700262.1"/>
    <property type="molecule type" value="Genomic_DNA"/>
</dbReference>
<gene>
    <name evidence="1" type="ORF">KK083_25470</name>
</gene>
<comment type="caution">
    <text evidence="1">The sequence shown here is derived from an EMBL/GenBank/DDBJ whole genome shotgun (WGS) entry which is preliminary data.</text>
</comment>
<accession>A0AAP2DS87</accession>
<sequence length="368" mass="40594">MKLLRIIIPLLLLLSDGCIEPLNITPAVLSKIVVDGLVTNEPGPYTVKLTYSGSTDKFSQDAPPVRGATITIVENGSIVRPLYETGNGVYQTSATWQAQEGNTYEVRIITGADKEFRSVPQTLISAGSIDHIYTEFEEDGFTFNDDGSGKMDAINILVDAKAATPDAGNLRWRFKGVYHARTYPELYYTVNNDTGERIPKPWPCSGYIGGPGGLSKIGPCNCCECWPTELGSEVVLSNTQIVKDATYKKVSVHKIPVNSLRFMNLYRAEVEQLSLSPELYHYWKLVKIQQESAGSIFQPSAVRVRGNLYDTDDKEEVLGVFAVCGITRKAVYVDPSVVRTSLNPLAEAIIHPCKEVFSNATDKPAYWP</sequence>
<dbReference type="InterPro" id="IPR025345">
    <property type="entry name" value="DUF4249"/>
</dbReference>
<dbReference type="Proteomes" id="UP001319200">
    <property type="component" value="Unassembled WGS sequence"/>
</dbReference>
<organism evidence="1 2">
    <name type="scientific">Chryseosolibacter histidini</name>
    <dbReference type="NCBI Taxonomy" id="2782349"/>
    <lineage>
        <taxon>Bacteria</taxon>
        <taxon>Pseudomonadati</taxon>
        <taxon>Bacteroidota</taxon>
        <taxon>Cytophagia</taxon>
        <taxon>Cytophagales</taxon>
        <taxon>Chryseotaleaceae</taxon>
        <taxon>Chryseosolibacter</taxon>
    </lineage>
</organism>
<dbReference type="Pfam" id="PF14054">
    <property type="entry name" value="DUF4249"/>
    <property type="match status" value="1"/>
</dbReference>